<evidence type="ECO:0000313" key="5">
    <source>
        <dbReference type="EMBL" id="GJJ09418.1"/>
    </source>
</evidence>
<reference evidence="5" key="1">
    <citation type="submission" date="2021-10" db="EMBL/GenBank/DDBJ databases">
        <title>De novo Genome Assembly of Clathrus columnatus (Basidiomycota, Fungi) Using Illumina and Nanopore Sequence Data.</title>
        <authorList>
            <person name="Ogiso-Tanaka E."/>
            <person name="Itagaki H."/>
            <person name="Hosoya T."/>
            <person name="Hosaka K."/>
        </authorList>
    </citation>
    <scope>NUCLEOTIDE SEQUENCE</scope>
    <source>
        <strain evidence="5">MO-923</strain>
    </source>
</reference>
<keyword evidence="6" id="KW-1185">Reference proteome</keyword>
<dbReference type="AlphaFoldDB" id="A0AAV5A9T7"/>
<accession>A0AAV5A9T7</accession>
<dbReference type="Gene3D" id="3.40.50.620">
    <property type="entry name" value="HUPs"/>
    <property type="match status" value="1"/>
</dbReference>
<dbReference type="PANTHER" id="PTHR45937:SF1">
    <property type="entry name" value="ASPARAGINE SYNTHETASE DOMAIN-CONTAINING PROTEIN 1"/>
    <property type="match status" value="1"/>
</dbReference>
<dbReference type="EMBL" id="BPWL01000004">
    <property type="protein sequence ID" value="GJJ09418.1"/>
    <property type="molecule type" value="Genomic_DNA"/>
</dbReference>
<protein>
    <recommendedName>
        <fullName evidence="4">Asparagine synthetase domain-containing protein</fullName>
    </recommendedName>
</protein>
<evidence type="ECO:0000259" key="4">
    <source>
        <dbReference type="Pfam" id="PF00733"/>
    </source>
</evidence>
<evidence type="ECO:0000256" key="1">
    <source>
        <dbReference type="ARBA" id="ARBA00022605"/>
    </source>
</evidence>
<feature type="domain" description="Asparagine synthetase" evidence="4">
    <location>
        <begin position="206"/>
        <end position="301"/>
    </location>
</feature>
<dbReference type="InterPro" id="IPR051857">
    <property type="entry name" value="Asn_synthetase_domain"/>
</dbReference>
<sequence>MTELSEDLSNAMDKLFHVLDKSVEEQVKSIPPPATPDNSRVAVLFSGGIDSTIIAFLADRHVPPAEPIDLLNVAFENPRRVRTDIPRNKRKLNMNKTTYTVLKEGIYNVPDRISGLEELEELRRLCPNRRWNFAKDIVQRIMYPSKTVMDLSLGLALYFASKGTGVIKNFDQDVPYISPAKVLLNGLGSDELLGGYGRHRSAFNRGGWSELVKELQLELDRLPSRNLGRDDRIISHHGKETRHPFLSLSVVNSLSQLSVHLKTDPRLDIGLGDKMLLRLLTKKLGLELASSRKKKAMQFGTCSARMENGISGGDGEKPLYEE</sequence>
<dbReference type="GO" id="GO:0006529">
    <property type="term" value="P:asparagine biosynthetic process"/>
    <property type="evidence" value="ECO:0007669"/>
    <property type="project" value="UniProtKB-KW"/>
</dbReference>
<comment type="caution">
    <text evidence="5">The sequence shown here is derived from an EMBL/GenBank/DDBJ whole genome shotgun (WGS) entry which is preliminary data.</text>
</comment>
<evidence type="ECO:0000313" key="6">
    <source>
        <dbReference type="Proteomes" id="UP001050691"/>
    </source>
</evidence>
<dbReference type="Pfam" id="PF00733">
    <property type="entry name" value="Asn_synthase"/>
    <property type="match status" value="2"/>
</dbReference>
<evidence type="ECO:0000256" key="3">
    <source>
        <dbReference type="ARBA" id="ARBA00022962"/>
    </source>
</evidence>
<dbReference type="CDD" id="cd01991">
    <property type="entry name" value="Asn_synthase_B_C"/>
    <property type="match status" value="1"/>
</dbReference>
<gene>
    <name evidence="5" type="ORF">Clacol_003640</name>
</gene>
<keyword evidence="3" id="KW-0315">Glutamine amidotransferase</keyword>
<dbReference type="Proteomes" id="UP001050691">
    <property type="component" value="Unassembled WGS sequence"/>
</dbReference>
<feature type="domain" description="Asparagine synthetase" evidence="4">
    <location>
        <begin position="38"/>
        <end position="86"/>
    </location>
</feature>
<dbReference type="SUPFAM" id="SSF52402">
    <property type="entry name" value="Adenine nucleotide alpha hydrolases-like"/>
    <property type="match status" value="1"/>
</dbReference>
<dbReference type="GO" id="GO:0004066">
    <property type="term" value="F:asparagine synthase (glutamine-hydrolyzing) activity"/>
    <property type="evidence" value="ECO:0007669"/>
    <property type="project" value="InterPro"/>
</dbReference>
<dbReference type="InterPro" id="IPR001962">
    <property type="entry name" value="Asn_synthase"/>
</dbReference>
<keyword evidence="2" id="KW-0061">Asparagine biosynthesis</keyword>
<proteinExistence type="predicted"/>
<organism evidence="5 6">
    <name type="scientific">Clathrus columnatus</name>
    <dbReference type="NCBI Taxonomy" id="1419009"/>
    <lineage>
        <taxon>Eukaryota</taxon>
        <taxon>Fungi</taxon>
        <taxon>Dikarya</taxon>
        <taxon>Basidiomycota</taxon>
        <taxon>Agaricomycotina</taxon>
        <taxon>Agaricomycetes</taxon>
        <taxon>Phallomycetidae</taxon>
        <taxon>Phallales</taxon>
        <taxon>Clathraceae</taxon>
        <taxon>Clathrus</taxon>
    </lineage>
</organism>
<dbReference type="InterPro" id="IPR014729">
    <property type="entry name" value="Rossmann-like_a/b/a_fold"/>
</dbReference>
<dbReference type="PANTHER" id="PTHR45937">
    <property type="entry name" value="ASPARAGINE SYNTHETASE DOMAIN-CONTAINING PROTEIN 1"/>
    <property type="match status" value="1"/>
</dbReference>
<evidence type="ECO:0000256" key="2">
    <source>
        <dbReference type="ARBA" id="ARBA00022888"/>
    </source>
</evidence>
<keyword evidence="1" id="KW-0028">Amino-acid biosynthesis</keyword>
<name>A0AAV5A9T7_9AGAM</name>